<dbReference type="PANTHER" id="PTHR45629:SF7">
    <property type="entry name" value="DNA EXCISION REPAIR PROTEIN ERCC-6-RELATED"/>
    <property type="match status" value="1"/>
</dbReference>
<dbReference type="FunFam" id="3.40.50.10810:FF:000031">
    <property type="entry name" value="Helicase, SNF2/RAD54 family"/>
    <property type="match status" value="1"/>
</dbReference>
<dbReference type="InterPro" id="IPR038718">
    <property type="entry name" value="SNF2-like_sf"/>
</dbReference>
<dbReference type="Pfam" id="PF00176">
    <property type="entry name" value="SNF2-rel_dom"/>
    <property type="match status" value="1"/>
</dbReference>
<evidence type="ECO:0000259" key="3">
    <source>
        <dbReference type="PROSITE" id="PS51192"/>
    </source>
</evidence>
<dbReference type="InterPro" id="IPR049730">
    <property type="entry name" value="SNF2/RAD54-like_C"/>
</dbReference>
<dbReference type="Pfam" id="PF00271">
    <property type="entry name" value="Helicase_C"/>
    <property type="match status" value="1"/>
</dbReference>
<evidence type="ECO:0000313" key="5">
    <source>
        <dbReference type="EMBL" id="NYI44606.1"/>
    </source>
</evidence>
<dbReference type="InterPro" id="IPR027417">
    <property type="entry name" value="P-loop_NTPase"/>
</dbReference>
<evidence type="ECO:0000256" key="2">
    <source>
        <dbReference type="SAM" id="MobiDB-lite"/>
    </source>
</evidence>
<feature type="domain" description="Helicase C-terminal" evidence="4">
    <location>
        <begin position="787"/>
        <end position="953"/>
    </location>
</feature>
<dbReference type="Gene3D" id="1.20.120.850">
    <property type="entry name" value="SWI2/SNF2 ATPases, N-terminal domain"/>
    <property type="match status" value="1"/>
</dbReference>
<keyword evidence="1" id="KW-0378">Hydrolase</keyword>
<dbReference type="PROSITE" id="PS51194">
    <property type="entry name" value="HELICASE_CTER"/>
    <property type="match status" value="1"/>
</dbReference>
<dbReference type="InterPro" id="IPR050496">
    <property type="entry name" value="SNF2_RAD54_helicase_repair"/>
</dbReference>
<dbReference type="FunFam" id="3.40.50.300:FF:000533">
    <property type="entry name" value="Helicase, Snf2 family"/>
    <property type="match status" value="1"/>
</dbReference>
<dbReference type="GO" id="GO:0005524">
    <property type="term" value="F:ATP binding"/>
    <property type="evidence" value="ECO:0007669"/>
    <property type="project" value="InterPro"/>
</dbReference>
<dbReference type="SMART" id="SM00487">
    <property type="entry name" value="DEXDc"/>
    <property type="match status" value="1"/>
</dbReference>
<feature type="region of interest" description="Disordered" evidence="2">
    <location>
        <begin position="317"/>
        <end position="339"/>
    </location>
</feature>
<proteinExistence type="predicted"/>
<dbReference type="InterPro" id="IPR000330">
    <property type="entry name" value="SNF2_N"/>
</dbReference>
<dbReference type="SUPFAM" id="SSF52540">
    <property type="entry name" value="P-loop containing nucleoside triphosphate hydrolases"/>
    <property type="match status" value="2"/>
</dbReference>
<evidence type="ECO:0000256" key="1">
    <source>
        <dbReference type="ARBA" id="ARBA00022801"/>
    </source>
</evidence>
<dbReference type="CDD" id="cd18793">
    <property type="entry name" value="SF2_C_SNF"/>
    <property type="match status" value="1"/>
</dbReference>
<organism evidence="5 6">
    <name type="scientific">Nocardioides aromaticivorans</name>
    <dbReference type="NCBI Taxonomy" id="200618"/>
    <lineage>
        <taxon>Bacteria</taxon>
        <taxon>Bacillati</taxon>
        <taxon>Actinomycetota</taxon>
        <taxon>Actinomycetes</taxon>
        <taxon>Propionibacteriales</taxon>
        <taxon>Nocardioidaceae</taxon>
        <taxon>Nocardioides</taxon>
    </lineage>
</organism>
<dbReference type="RefSeq" id="WP_179648411.1">
    <property type="nucleotide sequence ID" value="NZ_JACBZM010000001.1"/>
</dbReference>
<dbReference type="InterPro" id="IPR001650">
    <property type="entry name" value="Helicase_C-like"/>
</dbReference>
<dbReference type="Gene3D" id="3.40.50.300">
    <property type="entry name" value="P-loop containing nucleotide triphosphate hydrolases"/>
    <property type="match status" value="1"/>
</dbReference>
<dbReference type="AlphaFoldDB" id="A0A7Y9ZJJ0"/>
<keyword evidence="5" id="KW-0347">Helicase</keyword>
<dbReference type="EMBL" id="JACBZM010000001">
    <property type="protein sequence ID" value="NYI44606.1"/>
    <property type="molecule type" value="Genomic_DNA"/>
</dbReference>
<protein>
    <submittedName>
        <fullName evidence="5">Superfamily II DNA or RNA helicase</fullName>
    </submittedName>
</protein>
<evidence type="ECO:0000259" key="4">
    <source>
        <dbReference type="PROSITE" id="PS51194"/>
    </source>
</evidence>
<feature type="domain" description="Helicase ATP-binding" evidence="3">
    <location>
        <begin position="475"/>
        <end position="633"/>
    </location>
</feature>
<dbReference type="PANTHER" id="PTHR45629">
    <property type="entry name" value="SNF2/RAD54 FAMILY MEMBER"/>
    <property type="match status" value="1"/>
</dbReference>
<dbReference type="InterPro" id="IPR014001">
    <property type="entry name" value="Helicase_ATP-bd"/>
</dbReference>
<name>A0A7Y9ZJJ0_9ACTN</name>
<feature type="compositionally biased region" description="Basic and acidic residues" evidence="2">
    <location>
        <begin position="319"/>
        <end position="329"/>
    </location>
</feature>
<sequence length="976" mass="105336">MSFVPVSGPATFRSGDEGEPLIEFTDAVPARRTVALPVRAALPVLSRAHTADDAHPSVALLSGAALLGLRLVAAGKVAPTSGDGRAGWRVDGLDDRDHDAVRRLAAARAHDDLGADEAAGLVRRVLDAVADAMPRAAPAVRTATRRTTSAPDAGSDEPGRGPDDFADRVRRRLAERTAREEEAARSRKRVADLPELVRVSLRVEADEEELVAGSVRVVLQVHDERDPLHVCDAAVLWTGSEEEHGFGPRARIHASIALRGAADVWPVADRFLGLAVPDQLTLDGDEISSLLTQVGALREIGVDVHWPRALGPELTTRAVLDRQRDKGDPGPRNPELPLQESPFSAEGLFAFSWQVALHGEPLTDEEMAELARAASPVVKLRGAWTIVDPTTALRARKRLIRKATGAQALAAALTGTTEVPAADEDPGTAEVIVGASLLRVREQVLAAATREPLREPPGLDARLRDYQRHGLTWLADLTGLGLGACLADDMGLGKTITLIALHLHRRSAGLTGDAPTLVVCPASLLGNWESEVHRFAPGVAVRRFHGGSRSLDDLRGGFVLTTYGTLRRDAATLAAVEWDLVVADEAQHVKNSRTTTARALRQLPNRARVALTGTPVENDLTELWSILDWCVPGLLGSRQAFRRVWGAPIESGTEPTKARQFADLIGPFLLRRRKSDPGIAPELPPKTETDHLLGLTREQVVLYEAFVRDSMERIERADPETRRGLVLALLTGLKQICNHPAQFLRQNLEPSASPASGASKLVATSSRRAAGGSGAVRLQGRSEKLELLDELVATVLAEGGAVLVFTQYVAMARLIEQHLSAAGVPHQFLHGGTPVAQREAMVRRFQAADDEHGVPVFLLSLKAGGTGLNLTRADHVIHVDRWWNPAVEEQATDRAYRIGQTKPVQVHRMITQGTIEERVAQLLTRKRQLADAVLARGDAALTELSNEELRDLVTLRRSAREAAEAAEAAEAEQDAE</sequence>
<gene>
    <name evidence="5" type="ORF">BJ993_001686</name>
</gene>
<evidence type="ECO:0000313" key="6">
    <source>
        <dbReference type="Proteomes" id="UP000562045"/>
    </source>
</evidence>
<keyword evidence="5" id="KW-0547">Nucleotide-binding</keyword>
<comment type="caution">
    <text evidence="5">The sequence shown here is derived from an EMBL/GenBank/DDBJ whole genome shotgun (WGS) entry which is preliminary data.</text>
</comment>
<feature type="region of interest" description="Disordered" evidence="2">
    <location>
        <begin position="136"/>
        <end position="167"/>
    </location>
</feature>
<dbReference type="SMART" id="SM00490">
    <property type="entry name" value="HELICc"/>
    <property type="match status" value="1"/>
</dbReference>
<keyword evidence="5" id="KW-0067">ATP-binding</keyword>
<dbReference type="InterPro" id="IPR022138">
    <property type="entry name" value="DUF3670"/>
</dbReference>
<dbReference type="GO" id="GO:0004386">
    <property type="term" value="F:helicase activity"/>
    <property type="evidence" value="ECO:0007669"/>
    <property type="project" value="UniProtKB-KW"/>
</dbReference>
<accession>A0A7Y9ZJJ0</accession>
<dbReference type="Pfam" id="PF12419">
    <property type="entry name" value="DUF3670"/>
    <property type="match status" value="1"/>
</dbReference>
<dbReference type="PROSITE" id="PS51192">
    <property type="entry name" value="HELICASE_ATP_BIND_1"/>
    <property type="match status" value="1"/>
</dbReference>
<dbReference type="Proteomes" id="UP000562045">
    <property type="component" value="Unassembled WGS sequence"/>
</dbReference>
<feature type="compositionally biased region" description="Low complexity" evidence="2">
    <location>
        <begin position="136"/>
        <end position="153"/>
    </location>
</feature>
<dbReference type="Gene3D" id="3.40.50.10810">
    <property type="entry name" value="Tandem AAA-ATPase domain"/>
    <property type="match status" value="1"/>
</dbReference>
<dbReference type="GO" id="GO:0015616">
    <property type="term" value="F:DNA translocase activity"/>
    <property type="evidence" value="ECO:0007669"/>
    <property type="project" value="TreeGrafter"/>
</dbReference>
<reference evidence="5 6" key="1">
    <citation type="submission" date="2020-07" db="EMBL/GenBank/DDBJ databases">
        <title>Sequencing the genomes of 1000 actinobacteria strains.</title>
        <authorList>
            <person name="Klenk H.-P."/>
        </authorList>
    </citation>
    <scope>NUCLEOTIDE SEQUENCE [LARGE SCALE GENOMIC DNA]</scope>
    <source>
        <strain evidence="5 6">DSM 15131</strain>
    </source>
</reference>
<dbReference type="GO" id="GO:0016787">
    <property type="term" value="F:hydrolase activity"/>
    <property type="evidence" value="ECO:0007669"/>
    <property type="project" value="UniProtKB-KW"/>
</dbReference>
<feature type="compositionally biased region" description="Basic and acidic residues" evidence="2">
    <location>
        <begin position="157"/>
        <end position="167"/>
    </location>
</feature>